<gene>
    <name evidence="1" type="ORF">P5673_016456</name>
</gene>
<keyword evidence="2" id="KW-1185">Reference proteome</keyword>
<evidence type="ECO:0000313" key="1">
    <source>
        <dbReference type="EMBL" id="KAK2560693.1"/>
    </source>
</evidence>
<protein>
    <submittedName>
        <fullName evidence="1">Uncharacterized protein</fullName>
    </submittedName>
</protein>
<sequence length="71" mass="8094">MQLYNYVNNPKQEPPMQANALDHNNKLETIKIGKEASLIRSRPLKRLSDCNVDAAGSKQELPMQAYDLDQH</sequence>
<dbReference type="AlphaFoldDB" id="A0AAD9QG65"/>
<dbReference type="Proteomes" id="UP001249851">
    <property type="component" value="Unassembled WGS sequence"/>
</dbReference>
<dbReference type="EMBL" id="JARQWQ010000035">
    <property type="protein sequence ID" value="KAK2560693.1"/>
    <property type="molecule type" value="Genomic_DNA"/>
</dbReference>
<evidence type="ECO:0000313" key="2">
    <source>
        <dbReference type="Proteomes" id="UP001249851"/>
    </source>
</evidence>
<proteinExistence type="predicted"/>
<comment type="caution">
    <text evidence="1">The sequence shown here is derived from an EMBL/GenBank/DDBJ whole genome shotgun (WGS) entry which is preliminary data.</text>
</comment>
<accession>A0AAD9QG65</accession>
<name>A0AAD9QG65_ACRCE</name>
<reference evidence="1" key="2">
    <citation type="journal article" date="2023" name="Science">
        <title>Genomic signatures of disease resistance in endangered staghorn corals.</title>
        <authorList>
            <person name="Vollmer S.V."/>
            <person name="Selwyn J.D."/>
            <person name="Despard B.A."/>
            <person name="Roesel C.L."/>
        </authorList>
    </citation>
    <scope>NUCLEOTIDE SEQUENCE</scope>
    <source>
        <strain evidence="1">K2</strain>
    </source>
</reference>
<organism evidence="1 2">
    <name type="scientific">Acropora cervicornis</name>
    <name type="common">Staghorn coral</name>
    <dbReference type="NCBI Taxonomy" id="6130"/>
    <lineage>
        <taxon>Eukaryota</taxon>
        <taxon>Metazoa</taxon>
        <taxon>Cnidaria</taxon>
        <taxon>Anthozoa</taxon>
        <taxon>Hexacorallia</taxon>
        <taxon>Scleractinia</taxon>
        <taxon>Astrocoeniina</taxon>
        <taxon>Acroporidae</taxon>
        <taxon>Acropora</taxon>
    </lineage>
</organism>
<reference evidence="1" key="1">
    <citation type="journal article" date="2023" name="G3 (Bethesda)">
        <title>Whole genome assembly and annotation of the endangered Caribbean coral Acropora cervicornis.</title>
        <authorList>
            <person name="Selwyn J.D."/>
            <person name="Vollmer S.V."/>
        </authorList>
    </citation>
    <scope>NUCLEOTIDE SEQUENCE</scope>
    <source>
        <strain evidence="1">K2</strain>
    </source>
</reference>